<feature type="transmembrane region" description="Helical" evidence="1">
    <location>
        <begin position="51"/>
        <end position="70"/>
    </location>
</feature>
<evidence type="ECO:0000313" key="2">
    <source>
        <dbReference type="EMBL" id="KYQ49028.1"/>
    </source>
</evidence>
<keyword evidence="1" id="KW-0472">Membrane</keyword>
<accession>A0A151WMI5</accession>
<keyword evidence="1" id="KW-0812">Transmembrane</keyword>
<evidence type="ECO:0000256" key="1">
    <source>
        <dbReference type="SAM" id="Phobius"/>
    </source>
</evidence>
<gene>
    <name evidence="2" type="ORF">ALC60_12085</name>
</gene>
<keyword evidence="3" id="KW-1185">Reference proteome</keyword>
<organism evidence="2 3">
    <name type="scientific">Mycetomoellerius zeteki</name>
    <dbReference type="NCBI Taxonomy" id="64791"/>
    <lineage>
        <taxon>Eukaryota</taxon>
        <taxon>Metazoa</taxon>
        <taxon>Ecdysozoa</taxon>
        <taxon>Arthropoda</taxon>
        <taxon>Hexapoda</taxon>
        <taxon>Insecta</taxon>
        <taxon>Pterygota</taxon>
        <taxon>Neoptera</taxon>
        <taxon>Endopterygota</taxon>
        <taxon>Hymenoptera</taxon>
        <taxon>Apocrita</taxon>
        <taxon>Aculeata</taxon>
        <taxon>Formicoidea</taxon>
        <taxon>Formicidae</taxon>
        <taxon>Myrmicinae</taxon>
        <taxon>Mycetomoellerius</taxon>
    </lineage>
</organism>
<reference evidence="2 3" key="1">
    <citation type="submission" date="2015-09" db="EMBL/GenBank/DDBJ databases">
        <title>Trachymyrmex zeteki WGS genome.</title>
        <authorList>
            <person name="Nygaard S."/>
            <person name="Hu H."/>
            <person name="Boomsma J."/>
            <person name="Zhang G."/>
        </authorList>
    </citation>
    <scope>NUCLEOTIDE SEQUENCE [LARGE SCALE GENOMIC DNA]</scope>
    <source>
        <strain evidence="2">Tzet28-1</strain>
        <tissue evidence="2">Whole body</tissue>
    </source>
</reference>
<dbReference type="EMBL" id="KQ982944">
    <property type="protein sequence ID" value="KYQ49028.1"/>
    <property type="molecule type" value="Genomic_DNA"/>
</dbReference>
<dbReference type="AlphaFoldDB" id="A0A151WMI5"/>
<proteinExistence type="predicted"/>
<sequence>MRKITLTTARVTIRPGLPHPAAVPFVQLHLRNKNTKHIKNTEKLSANPRRMGWVGGSSVMAISLAALYATREFSAASFLSLPMANSAK</sequence>
<evidence type="ECO:0000313" key="3">
    <source>
        <dbReference type="Proteomes" id="UP000075809"/>
    </source>
</evidence>
<protein>
    <submittedName>
        <fullName evidence="2">Uncharacterized protein</fullName>
    </submittedName>
</protein>
<name>A0A151WMI5_9HYME</name>
<keyword evidence="1" id="KW-1133">Transmembrane helix</keyword>
<dbReference type="Proteomes" id="UP000075809">
    <property type="component" value="Unassembled WGS sequence"/>
</dbReference>